<proteinExistence type="predicted"/>
<protein>
    <submittedName>
        <fullName evidence="7">Related to permeases of the major facilitator superfamily</fullName>
    </submittedName>
</protein>
<keyword evidence="2" id="KW-0813">Transport</keyword>
<dbReference type="Gene3D" id="1.20.1250.20">
    <property type="entry name" value="MFS general substrate transporter like domains"/>
    <property type="match status" value="1"/>
</dbReference>
<sequence length="357" mass="40267">MFEAGMFPGVITTLSYCYRTDEIERPFLWYFWISNLANIIGSLICYGASFMDGLRGLSGWRWAFILEGVGTILLARVIFFLLPDFPKSPSNRSWLTPREQQFLEARMPPNAPATADPSWNTKEAWVAFKSPTTWAFMLDQALMNLGTYSLNWYLSTIIVNFGFVSLPTSLLLNIPPAAAGIAIMCICVLATSRAWTCRPLTCVITVLGTIEAYILFFSLSDLGGLYAACVLSQFFANCYYVSYWSWRTATMSGSNGAAFAIGLQSSVAQLGAVVGPQLFASKWVHNRYRNRFIIGFVIIFAALLTNLWTWWLTRKIERRVVTVRREILVARKEGRVYTGEDDVDVLGDANIKKSVWW</sequence>
<dbReference type="Proteomes" id="UP001187682">
    <property type="component" value="Unassembled WGS sequence"/>
</dbReference>
<dbReference type="InterPro" id="IPR011701">
    <property type="entry name" value="MFS"/>
</dbReference>
<feature type="transmembrane region" description="Helical" evidence="6">
    <location>
        <begin position="27"/>
        <end position="50"/>
    </location>
</feature>
<keyword evidence="3 6" id="KW-0812">Transmembrane</keyword>
<evidence type="ECO:0000256" key="2">
    <source>
        <dbReference type="ARBA" id="ARBA00022448"/>
    </source>
</evidence>
<feature type="transmembrane region" description="Helical" evidence="6">
    <location>
        <begin position="150"/>
        <end position="168"/>
    </location>
</feature>
<dbReference type="SUPFAM" id="SSF103473">
    <property type="entry name" value="MFS general substrate transporter"/>
    <property type="match status" value="1"/>
</dbReference>
<evidence type="ECO:0000256" key="3">
    <source>
        <dbReference type="ARBA" id="ARBA00022692"/>
    </source>
</evidence>
<keyword evidence="5 6" id="KW-0472">Membrane</keyword>
<comment type="caution">
    <text evidence="7">The sequence shown here is derived from an EMBL/GenBank/DDBJ whole genome shotgun (WGS) entry which is preliminary data.</text>
</comment>
<keyword evidence="8" id="KW-1185">Reference proteome</keyword>
<dbReference type="Pfam" id="PF07690">
    <property type="entry name" value="MFS_1"/>
    <property type="match status" value="1"/>
</dbReference>
<dbReference type="InterPro" id="IPR036259">
    <property type="entry name" value="MFS_trans_sf"/>
</dbReference>
<feature type="transmembrane region" description="Helical" evidence="6">
    <location>
        <begin position="225"/>
        <end position="246"/>
    </location>
</feature>
<feature type="transmembrane region" description="Helical" evidence="6">
    <location>
        <begin position="258"/>
        <end position="280"/>
    </location>
</feature>
<organism evidence="7 8">
    <name type="scientific">Cephalotrichum gorgonifer</name>
    <dbReference type="NCBI Taxonomy" id="2041049"/>
    <lineage>
        <taxon>Eukaryota</taxon>
        <taxon>Fungi</taxon>
        <taxon>Dikarya</taxon>
        <taxon>Ascomycota</taxon>
        <taxon>Pezizomycotina</taxon>
        <taxon>Sordariomycetes</taxon>
        <taxon>Hypocreomycetidae</taxon>
        <taxon>Microascales</taxon>
        <taxon>Microascaceae</taxon>
        <taxon>Cephalotrichum</taxon>
    </lineage>
</organism>
<reference evidence="7" key="1">
    <citation type="submission" date="2018-03" db="EMBL/GenBank/DDBJ databases">
        <authorList>
            <person name="Guldener U."/>
        </authorList>
    </citation>
    <scope>NUCLEOTIDE SEQUENCE</scope>
</reference>
<feature type="transmembrane region" description="Helical" evidence="6">
    <location>
        <begin position="292"/>
        <end position="312"/>
    </location>
</feature>
<dbReference type="PANTHER" id="PTHR43791:SF91">
    <property type="entry name" value="MAJOR FACILITATOR SUPERFAMILY (MFS) PROFILE DOMAIN-CONTAINING PROTEIN-RELATED"/>
    <property type="match status" value="1"/>
</dbReference>
<gene>
    <name evidence="7" type="ORF">DNG_04392</name>
</gene>
<feature type="transmembrane region" description="Helical" evidence="6">
    <location>
        <begin position="62"/>
        <end position="82"/>
    </location>
</feature>
<evidence type="ECO:0000256" key="1">
    <source>
        <dbReference type="ARBA" id="ARBA00004141"/>
    </source>
</evidence>
<evidence type="ECO:0000256" key="4">
    <source>
        <dbReference type="ARBA" id="ARBA00022989"/>
    </source>
</evidence>
<feature type="transmembrane region" description="Helical" evidence="6">
    <location>
        <begin position="174"/>
        <end position="192"/>
    </location>
</feature>
<dbReference type="PANTHER" id="PTHR43791">
    <property type="entry name" value="PERMEASE-RELATED"/>
    <property type="match status" value="1"/>
</dbReference>
<dbReference type="GO" id="GO:0022857">
    <property type="term" value="F:transmembrane transporter activity"/>
    <property type="evidence" value="ECO:0007669"/>
    <property type="project" value="InterPro"/>
</dbReference>
<keyword evidence="4 6" id="KW-1133">Transmembrane helix</keyword>
<dbReference type="AlphaFoldDB" id="A0AAE8MXZ6"/>
<feature type="transmembrane region" description="Helical" evidence="6">
    <location>
        <begin position="199"/>
        <end position="219"/>
    </location>
</feature>
<dbReference type="EMBL" id="ONZQ02000005">
    <property type="protein sequence ID" value="SPO01719.1"/>
    <property type="molecule type" value="Genomic_DNA"/>
</dbReference>
<comment type="subcellular location">
    <subcellularLocation>
        <location evidence="1">Membrane</location>
        <topology evidence="1">Multi-pass membrane protein</topology>
    </subcellularLocation>
</comment>
<dbReference type="GO" id="GO:0016020">
    <property type="term" value="C:membrane"/>
    <property type="evidence" value="ECO:0007669"/>
    <property type="project" value="UniProtKB-SubCell"/>
</dbReference>
<name>A0AAE8MXZ6_9PEZI</name>
<evidence type="ECO:0000313" key="8">
    <source>
        <dbReference type="Proteomes" id="UP001187682"/>
    </source>
</evidence>
<accession>A0AAE8MXZ6</accession>
<evidence type="ECO:0000256" key="5">
    <source>
        <dbReference type="ARBA" id="ARBA00023136"/>
    </source>
</evidence>
<evidence type="ECO:0000313" key="7">
    <source>
        <dbReference type="EMBL" id="SPO01719.1"/>
    </source>
</evidence>
<evidence type="ECO:0000256" key="6">
    <source>
        <dbReference type="SAM" id="Phobius"/>
    </source>
</evidence>